<dbReference type="Proteomes" id="UP000887013">
    <property type="component" value="Unassembled WGS sequence"/>
</dbReference>
<evidence type="ECO:0000313" key="2">
    <source>
        <dbReference type="EMBL" id="GFT09526.1"/>
    </source>
</evidence>
<evidence type="ECO:0000313" key="3">
    <source>
        <dbReference type="Proteomes" id="UP000887013"/>
    </source>
</evidence>
<keyword evidence="3" id="KW-1185">Reference proteome</keyword>
<name>A0A8X6NEL7_NEPPI</name>
<accession>A0A8X6NEL7</accession>
<proteinExistence type="predicted"/>
<feature type="region of interest" description="Disordered" evidence="1">
    <location>
        <begin position="1"/>
        <end position="20"/>
    </location>
</feature>
<gene>
    <name evidence="2" type="ORF">NPIL_654291</name>
</gene>
<dbReference type="AlphaFoldDB" id="A0A8X6NEL7"/>
<protein>
    <submittedName>
        <fullName evidence="2">Uncharacterized protein</fullName>
    </submittedName>
</protein>
<comment type="caution">
    <text evidence="2">The sequence shown here is derived from an EMBL/GenBank/DDBJ whole genome shotgun (WGS) entry which is preliminary data.</text>
</comment>
<evidence type="ECO:0000256" key="1">
    <source>
        <dbReference type="SAM" id="MobiDB-lite"/>
    </source>
</evidence>
<dbReference type="EMBL" id="BMAW01103519">
    <property type="protein sequence ID" value="GFT09526.1"/>
    <property type="molecule type" value="Genomic_DNA"/>
</dbReference>
<sequence>MRKTISKADGPPCLTPLEQDFPRSSIKDRIAFGEKKKKKKYGYVDYQLSMPIDRDVIKWEILRIRLVESTWLKSNSRQSGCWEFKEVSHRFSPILLFDQVRKHLPSQ</sequence>
<organism evidence="2 3">
    <name type="scientific">Nephila pilipes</name>
    <name type="common">Giant wood spider</name>
    <name type="synonym">Nephila maculata</name>
    <dbReference type="NCBI Taxonomy" id="299642"/>
    <lineage>
        <taxon>Eukaryota</taxon>
        <taxon>Metazoa</taxon>
        <taxon>Ecdysozoa</taxon>
        <taxon>Arthropoda</taxon>
        <taxon>Chelicerata</taxon>
        <taxon>Arachnida</taxon>
        <taxon>Araneae</taxon>
        <taxon>Araneomorphae</taxon>
        <taxon>Entelegynae</taxon>
        <taxon>Araneoidea</taxon>
        <taxon>Nephilidae</taxon>
        <taxon>Nephila</taxon>
    </lineage>
</organism>
<reference evidence="2" key="1">
    <citation type="submission" date="2020-08" db="EMBL/GenBank/DDBJ databases">
        <title>Multicomponent nature underlies the extraordinary mechanical properties of spider dragline silk.</title>
        <authorList>
            <person name="Kono N."/>
            <person name="Nakamura H."/>
            <person name="Mori M."/>
            <person name="Yoshida Y."/>
            <person name="Ohtoshi R."/>
            <person name="Malay A.D."/>
            <person name="Moran D.A.P."/>
            <person name="Tomita M."/>
            <person name="Numata K."/>
            <person name="Arakawa K."/>
        </authorList>
    </citation>
    <scope>NUCLEOTIDE SEQUENCE</scope>
</reference>